<dbReference type="AlphaFoldDB" id="A0A8S2SLK3"/>
<organism evidence="2 4">
    <name type="scientific">Rotaria magnacalcarata</name>
    <dbReference type="NCBI Taxonomy" id="392030"/>
    <lineage>
        <taxon>Eukaryota</taxon>
        <taxon>Metazoa</taxon>
        <taxon>Spiralia</taxon>
        <taxon>Gnathifera</taxon>
        <taxon>Rotifera</taxon>
        <taxon>Eurotatoria</taxon>
        <taxon>Bdelloidea</taxon>
        <taxon>Philodinida</taxon>
        <taxon>Philodinidae</taxon>
        <taxon>Rotaria</taxon>
    </lineage>
</organism>
<protein>
    <recommendedName>
        <fullName evidence="1">MAT1 centre domain-containing protein</fullName>
    </recommendedName>
</protein>
<dbReference type="EMBL" id="CAJOBH010288908">
    <property type="protein sequence ID" value="CAF5178679.1"/>
    <property type="molecule type" value="Genomic_DNA"/>
</dbReference>
<dbReference type="GO" id="GO:0006357">
    <property type="term" value="P:regulation of transcription by RNA polymerase II"/>
    <property type="evidence" value="ECO:0007669"/>
    <property type="project" value="TreeGrafter"/>
</dbReference>
<evidence type="ECO:0000313" key="3">
    <source>
        <dbReference type="EMBL" id="CAF5178679.1"/>
    </source>
</evidence>
<dbReference type="Pfam" id="PF06391">
    <property type="entry name" value="MAT1"/>
    <property type="match status" value="1"/>
</dbReference>
<feature type="non-terminal residue" evidence="2">
    <location>
        <position position="1"/>
    </location>
</feature>
<accession>A0A8S2SLK3</accession>
<reference evidence="2" key="1">
    <citation type="submission" date="2021-02" db="EMBL/GenBank/DDBJ databases">
        <authorList>
            <person name="Nowell W R."/>
        </authorList>
    </citation>
    <scope>NUCLEOTIDE SEQUENCE</scope>
</reference>
<name>A0A8S2SLK3_9BILA</name>
<dbReference type="PANTHER" id="PTHR12683">
    <property type="entry name" value="CDK-ACTIVATING KINASE ASSEMBLY FACTOR MAT1"/>
    <property type="match status" value="1"/>
</dbReference>
<proteinExistence type="predicted"/>
<evidence type="ECO:0000313" key="4">
    <source>
        <dbReference type="Proteomes" id="UP000681720"/>
    </source>
</evidence>
<feature type="domain" description="MAT1 centre" evidence="1">
    <location>
        <begin position="1"/>
        <end position="58"/>
    </location>
</feature>
<sequence>LKKSGFRYQIFEDAFVELEVDIRKRILKDFNRKEQDFESLDAYNDYLELLETYSKIIFFLLLLRMMQC</sequence>
<dbReference type="GO" id="GO:0005675">
    <property type="term" value="C:transcription factor TFIIH holo complex"/>
    <property type="evidence" value="ECO:0007669"/>
    <property type="project" value="TreeGrafter"/>
</dbReference>
<dbReference type="Proteomes" id="UP000681720">
    <property type="component" value="Unassembled WGS sequence"/>
</dbReference>
<dbReference type="EMBL" id="CAJOBJ010024964">
    <property type="protein sequence ID" value="CAF4238691.1"/>
    <property type="molecule type" value="Genomic_DNA"/>
</dbReference>
<gene>
    <name evidence="3" type="ORF">BYL167_LOCUS78620</name>
    <name evidence="2" type="ORF">GIL414_LOCUS23162</name>
</gene>
<evidence type="ECO:0000313" key="2">
    <source>
        <dbReference type="EMBL" id="CAF4238691.1"/>
    </source>
</evidence>
<comment type="caution">
    <text evidence="2">The sequence shown here is derived from an EMBL/GenBank/DDBJ whole genome shotgun (WGS) entry which is preliminary data.</text>
</comment>
<dbReference type="InterPro" id="IPR015877">
    <property type="entry name" value="MAT1_centre"/>
</dbReference>
<dbReference type="PANTHER" id="PTHR12683:SF13">
    <property type="entry name" value="CDK-ACTIVATING KINASE ASSEMBLY FACTOR MAT1"/>
    <property type="match status" value="1"/>
</dbReference>
<dbReference type="Proteomes" id="UP000681967">
    <property type="component" value="Unassembled WGS sequence"/>
</dbReference>
<dbReference type="GO" id="GO:0006281">
    <property type="term" value="P:DNA repair"/>
    <property type="evidence" value="ECO:0007669"/>
    <property type="project" value="TreeGrafter"/>
</dbReference>
<evidence type="ECO:0000259" key="1">
    <source>
        <dbReference type="Pfam" id="PF06391"/>
    </source>
</evidence>